<dbReference type="AlphaFoldDB" id="A0A9D4CGT8"/>
<reference evidence="2" key="1">
    <citation type="journal article" date="2019" name="bioRxiv">
        <title>The Genome of the Zebra Mussel, Dreissena polymorpha: A Resource for Invasive Species Research.</title>
        <authorList>
            <person name="McCartney M.A."/>
            <person name="Auch B."/>
            <person name="Kono T."/>
            <person name="Mallez S."/>
            <person name="Zhang Y."/>
            <person name="Obille A."/>
            <person name="Becker A."/>
            <person name="Abrahante J.E."/>
            <person name="Garbe J."/>
            <person name="Badalamenti J.P."/>
            <person name="Herman A."/>
            <person name="Mangelson H."/>
            <person name="Liachko I."/>
            <person name="Sullivan S."/>
            <person name="Sone E.D."/>
            <person name="Koren S."/>
            <person name="Silverstein K.A.T."/>
            <person name="Beckman K.B."/>
            <person name="Gohl D.M."/>
        </authorList>
    </citation>
    <scope>NUCLEOTIDE SEQUENCE</scope>
    <source>
        <strain evidence="2">Duluth1</strain>
        <tissue evidence="2">Whole animal</tissue>
    </source>
</reference>
<feature type="region of interest" description="Disordered" evidence="1">
    <location>
        <begin position="15"/>
        <end position="36"/>
    </location>
</feature>
<gene>
    <name evidence="2" type="ORF">DPMN_050796</name>
</gene>
<comment type="caution">
    <text evidence="2">The sequence shown here is derived from an EMBL/GenBank/DDBJ whole genome shotgun (WGS) entry which is preliminary data.</text>
</comment>
<feature type="compositionally biased region" description="Polar residues" evidence="1">
    <location>
        <begin position="17"/>
        <end position="26"/>
    </location>
</feature>
<keyword evidence="3" id="KW-1185">Reference proteome</keyword>
<accession>A0A9D4CGT8</accession>
<dbReference type="Proteomes" id="UP000828390">
    <property type="component" value="Unassembled WGS sequence"/>
</dbReference>
<proteinExistence type="predicted"/>
<organism evidence="2 3">
    <name type="scientific">Dreissena polymorpha</name>
    <name type="common">Zebra mussel</name>
    <name type="synonym">Mytilus polymorpha</name>
    <dbReference type="NCBI Taxonomy" id="45954"/>
    <lineage>
        <taxon>Eukaryota</taxon>
        <taxon>Metazoa</taxon>
        <taxon>Spiralia</taxon>
        <taxon>Lophotrochozoa</taxon>
        <taxon>Mollusca</taxon>
        <taxon>Bivalvia</taxon>
        <taxon>Autobranchia</taxon>
        <taxon>Heteroconchia</taxon>
        <taxon>Euheterodonta</taxon>
        <taxon>Imparidentia</taxon>
        <taxon>Neoheterodontei</taxon>
        <taxon>Myida</taxon>
        <taxon>Dreissenoidea</taxon>
        <taxon>Dreissenidae</taxon>
        <taxon>Dreissena</taxon>
    </lineage>
</organism>
<evidence type="ECO:0000313" key="2">
    <source>
        <dbReference type="EMBL" id="KAH3724969.1"/>
    </source>
</evidence>
<evidence type="ECO:0000256" key="1">
    <source>
        <dbReference type="SAM" id="MobiDB-lite"/>
    </source>
</evidence>
<reference evidence="2" key="2">
    <citation type="submission" date="2020-11" db="EMBL/GenBank/DDBJ databases">
        <authorList>
            <person name="McCartney M.A."/>
            <person name="Auch B."/>
            <person name="Kono T."/>
            <person name="Mallez S."/>
            <person name="Becker A."/>
            <person name="Gohl D.M."/>
            <person name="Silverstein K.A.T."/>
            <person name="Koren S."/>
            <person name="Bechman K.B."/>
            <person name="Herman A."/>
            <person name="Abrahante J.E."/>
            <person name="Garbe J."/>
        </authorList>
    </citation>
    <scope>NUCLEOTIDE SEQUENCE</scope>
    <source>
        <strain evidence="2">Duluth1</strain>
        <tissue evidence="2">Whole animal</tissue>
    </source>
</reference>
<evidence type="ECO:0000313" key="3">
    <source>
        <dbReference type="Proteomes" id="UP000828390"/>
    </source>
</evidence>
<name>A0A9D4CGT8_DREPO</name>
<dbReference type="EMBL" id="JAIWYP010000012">
    <property type="protein sequence ID" value="KAH3724969.1"/>
    <property type="molecule type" value="Genomic_DNA"/>
</dbReference>
<sequence>MHNASPYEIGRLVVENNRVSPTPNKQSGDDIRFSGDFRAFPTPANSVIGDTGDFPCPDTGDLRYPVTGDFSFPDTGDFCFSDNGDFRCPDPGDRPPKKICKERII</sequence>
<protein>
    <submittedName>
        <fullName evidence="2">Uncharacterized protein</fullName>
    </submittedName>
</protein>